<dbReference type="Gene3D" id="3.30.900.10">
    <property type="entry name" value="HORMA domain"/>
    <property type="match status" value="1"/>
</dbReference>
<feature type="compositionally biased region" description="Low complexity" evidence="2">
    <location>
        <begin position="164"/>
        <end position="173"/>
    </location>
</feature>
<feature type="compositionally biased region" description="Polar residues" evidence="2">
    <location>
        <begin position="257"/>
        <end position="293"/>
    </location>
</feature>
<comment type="similarity">
    <text evidence="1">Belongs to the MAD2 family.</text>
</comment>
<dbReference type="InterPro" id="IPR003511">
    <property type="entry name" value="HORMA_dom"/>
</dbReference>
<evidence type="ECO:0000313" key="5">
    <source>
        <dbReference type="Proteomes" id="UP000002624"/>
    </source>
</evidence>
<accession>C6HMK5</accession>
<organism evidence="4 5">
    <name type="scientific">Ajellomyces capsulatus (strain H143)</name>
    <name type="common">Darling's disease fungus</name>
    <name type="synonym">Histoplasma capsulatum</name>
    <dbReference type="NCBI Taxonomy" id="544712"/>
    <lineage>
        <taxon>Eukaryota</taxon>
        <taxon>Fungi</taxon>
        <taxon>Dikarya</taxon>
        <taxon>Ascomycota</taxon>
        <taxon>Pezizomycotina</taxon>
        <taxon>Eurotiomycetes</taxon>
        <taxon>Eurotiomycetidae</taxon>
        <taxon>Onygenales</taxon>
        <taxon>Ajellomycetaceae</taxon>
        <taxon>Histoplasma</taxon>
    </lineage>
</organism>
<dbReference type="AlphaFoldDB" id="C6HMK5"/>
<protein>
    <submittedName>
        <fullName evidence="4">Mitotic spindle checkpoint protein</fullName>
    </submittedName>
</protein>
<evidence type="ECO:0000256" key="1">
    <source>
        <dbReference type="ARBA" id="ARBA00010348"/>
    </source>
</evidence>
<name>C6HMK5_AJECH</name>
<sequence>MAQSNNGIARDCNPRLSAVSDLPASDLPASSGAAPPPDNDNHIHNHRTSPLPDTYAGLTSAIASFLAVSIHQILYLRAVYPQPTFLPVRHFNHPVRQSRHPKVCSWVTDACAAVEAQLLKCSVAAVSVVILSARTNRPLERYTFDMTQIPEVPAGDINTPFERSSSTTTSTTTQPQEQPSMTGSQPHPIPIDLEAQFRAVLARLASACARLTPLPRDEEYTPTLHIVLRNNADSPAGVTKEEQLWIAAEPYIPVDLNSSTSNDNNKITNGCSNHPDQSPANDDSFDNNMTSKNGSGGGGGDGGGVGGKMDGKRGSRGRAKTVPVRTVDAGEMKFEVWIEEAKGKFEELDRIRAEHPP</sequence>
<evidence type="ECO:0000259" key="3">
    <source>
        <dbReference type="PROSITE" id="PS50815"/>
    </source>
</evidence>
<dbReference type="PROSITE" id="PS50815">
    <property type="entry name" value="HORMA"/>
    <property type="match status" value="1"/>
</dbReference>
<feature type="compositionally biased region" description="Gly residues" evidence="2">
    <location>
        <begin position="294"/>
        <end position="308"/>
    </location>
</feature>
<dbReference type="Proteomes" id="UP000002624">
    <property type="component" value="Unassembled WGS sequence"/>
</dbReference>
<dbReference type="PANTHER" id="PTHR11842">
    <property type="entry name" value="MITOTIC SPINDLE ASSEMBLY CHECKPOINT PROTEIN MAD2"/>
    <property type="match status" value="1"/>
</dbReference>
<dbReference type="EMBL" id="GG692431">
    <property type="protein sequence ID" value="EER38452.1"/>
    <property type="molecule type" value="Genomic_DNA"/>
</dbReference>
<dbReference type="STRING" id="544712.C6HMK5"/>
<dbReference type="SUPFAM" id="SSF56019">
    <property type="entry name" value="The spindle assembly checkpoint protein mad2"/>
    <property type="match status" value="1"/>
</dbReference>
<dbReference type="InterPro" id="IPR036570">
    <property type="entry name" value="HORMA_dom_sf"/>
</dbReference>
<dbReference type="OrthoDB" id="21254at2759"/>
<dbReference type="Pfam" id="PF02301">
    <property type="entry name" value="HORMA"/>
    <property type="match status" value="1"/>
</dbReference>
<reference evidence="5" key="1">
    <citation type="submission" date="2009-05" db="EMBL/GenBank/DDBJ databases">
        <title>The genome sequence of Ajellomyces capsulatus strain H143.</title>
        <authorList>
            <person name="Champion M."/>
            <person name="Cuomo C.A."/>
            <person name="Ma L.-J."/>
            <person name="Henn M.R."/>
            <person name="Sil A."/>
            <person name="Goldman B."/>
            <person name="Young S.K."/>
            <person name="Kodira C.D."/>
            <person name="Zeng Q."/>
            <person name="Koehrsen M."/>
            <person name="Alvarado L."/>
            <person name="Berlin A.M."/>
            <person name="Borenstein D."/>
            <person name="Chen Z."/>
            <person name="Engels R."/>
            <person name="Freedman E."/>
            <person name="Gellesch M."/>
            <person name="Goldberg J."/>
            <person name="Griggs A."/>
            <person name="Gujja S."/>
            <person name="Heiman D.I."/>
            <person name="Hepburn T.A."/>
            <person name="Howarth C."/>
            <person name="Jen D."/>
            <person name="Larson L."/>
            <person name="Lewis B."/>
            <person name="Mehta T."/>
            <person name="Park D."/>
            <person name="Pearson M."/>
            <person name="Roberts A."/>
            <person name="Saif S."/>
            <person name="Shea T.D."/>
            <person name="Shenoy N."/>
            <person name="Sisk P."/>
            <person name="Stolte C."/>
            <person name="Sykes S."/>
            <person name="Walk T."/>
            <person name="White J."/>
            <person name="Yandava C."/>
            <person name="Klein B."/>
            <person name="McEwen J.G."/>
            <person name="Puccia R."/>
            <person name="Goldman G.H."/>
            <person name="Felipe M.S."/>
            <person name="Nino-Vega G."/>
            <person name="San-Blas G."/>
            <person name="Taylor J.W."/>
            <person name="Mendoza L."/>
            <person name="Galagan J.E."/>
            <person name="Nusbaum C."/>
            <person name="Birren B.W."/>
        </authorList>
    </citation>
    <scope>NUCLEOTIDE SEQUENCE [LARGE SCALE GENOMIC DNA]</scope>
    <source>
        <strain evidence="5">H143</strain>
    </source>
</reference>
<gene>
    <name evidence="4" type="ORF">HCDG_07321</name>
</gene>
<evidence type="ECO:0000313" key="4">
    <source>
        <dbReference type="EMBL" id="EER38452.1"/>
    </source>
</evidence>
<dbReference type="HOGENOM" id="CLU_050394_1_0_1"/>
<feature type="region of interest" description="Disordered" evidence="2">
    <location>
        <begin position="24"/>
        <end position="48"/>
    </location>
</feature>
<feature type="region of interest" description="Disordered" evidence="2">
    <location>
        <begin position="153"/>
        <end position="186"/>
    </location>
</feature>
<dbReference type="OMA" id="KEEQTWI"/>
<feature type="compositionally biased region" description="Polar residues" evidence="2">
    <location>
        <begin position="174"/>
        <end position="185"/>
    </location>
</feature>
<dbReference type="PANTHER" id="PTHR11842:SF10">
    <property type="entry name" value="MITOTIC SPINDLE ASSEMBLY CHECKPOINT PROTEIN MAD2B"/>
    <property type="match status" value="1"/>
</dbReference>
<feature type="region of interest" description="Disordered" evidence="2">
    <location>
        <begin position="257"/>
        <end position="327"/>
    </location>
</feature>
<evidence type="ECO:0000256" key="2">
    <source>
        <dbReference type="SAM" id="MobiDB-lite"/>
    </source>
</evidence>
<dbReference type="GO" id="GO:0016035">
    <property type="term" value="C:zeta DNA polymerase complex"/>
    <property type="evidence" value="ECO:0007669"/>
    <property type="project" value="TreeGrafter"/>
</dbReference>
<proteinExistence type="inferred from homology"/>
<dbReference type="InterPro" id="IPR045091">
    <property type="entry name" value="Mad2-like"/>
</dbReference>
<feature type="domain" description="HORMA" evidence="3">
    <location>
        <begin position="56"/>
        <end position="271"/>
    </location>
</feature>
<dbReference type="VEuPathDB" id="FungiDB:HCDG_07321"/>